<proteinExistence type="predicted"/>
<dbReference type="InterPro" id="IPR022816">
    <property type="entry name" value="Condensin_barren_su2"/>
</dbReference>
<dbReference type="PANTHER" id="PTHR13108">
    <property type="entry name" value="CONDENSIN COMPLEX SUBUNIT 2"/>
    <property type="match status" value="1"/>
</dbReference>
<dbReference type="AlphaFoldDB" id="A0AAV5LLC7"/>
<dbReference type="GO" id="GO:0003682">
    <property type="term" value="F:chromatin binding"/>
    <property type="evidence" value="ECO:0007669"/>
    <property type="project" value="TreeGrafter"/>
</dbReference>
<sequence>MYMISPLSTLECLFEALSAKKFEVAFLADPLYQQTSAQSDEGGAKGLPLNNLGVYQGGRVLLDSFEVSGKCKSCSVQNNSLDRIDISFAEAVEISLFTECVENMVMNMQTKNAISPTLRDIVFHLSKDNERLEQTFHENCLHASYEANLQEEFEDVASVLCQGFLLWNTWASPDHWKYWKFKESRLASAAKRPKNKNMMHVDIDFMKSLDNEMPDIFSPPKNPKSLMLPAN</sequence>
<accession>A0AAV5LLC7</accession>
<keyword evidence="2" id="KW-1185">Reference proteome</keyword>
<comment type="caution">
    <text evidence="1">The sequence shown here is derived from an EMBL/GenBank/DDBJ whole genome shotgun (WGS) entry which is preliminary data.</text>
</comment>
<dbReference type="PANTHER" id="PTHR13108:SF10">
    <property type="entry name" value="CONDENSIN COMPLEX SUBUNIT 2"/>
    <property type="match status" value="1"/>
</dbReference>
<organism evidence="1 2">
    <name type="scientific">Rubroshorea leprosula</name>
    <dbReference type="NCBI Taxonomy" id="152421"/>
    <lineage>
        <taxon>Eukaryota</taxon>
        <taxon>Viridiplantae</taxon>
        <taxon>Streptophyta</taxon>
        <taxon>Embryophyta</taxon>
        <taxon>Tracheophyta</taxon>
        <taxon>Spermatophyta</taxon>
        <taxon>Magnoliopsida</taxon>
        <taxon>eudicotyledons</taxon>
        <taxon>Gunneridae</taxon>
        <taxon>Pentapetalae</taxon>
        <taxon>rosids</taxon>
        <taxon>malvids</taxon>
        <taxon>Malvales</taxon>
        <taxon>Dipterocarpaceae</taxon>
        <taxon>Rubroshorea</taxon>
    </lineage>
</organism>
<gene>
    <name evidence="1" type="ORF">SLEP1_g45923</name>
</gene>
<dbReference type="GO" id="GO:0007076">
    <property type="term" value="P:mitotic chromosome condensation"/>
    <property type="evidence" value="ECO:0007669"/>
    <property type="project" value="InterPro"/>
</dbReference>
<evidence type="ECO:0000313" key="1">
    <source>
        <dbReference type="EMBL" id="GKV37963.1"/>
    </source>
</evidence>
<reference evidence="1 2" key="1">
    <citation type="journal article" date="2021" name="Commun. Biol.">
        <title>The genome of Shorea leprosula (Dipterocarpaceae) highlights the ecological relevance of drought in aseasonal tropical rainforests.</title>
        <authorList>
            <person name="Ng K.K.S."/>
            <person name="Kobayashi M.J."/>
            <person name="Fawcett J.A."/>
            <person name="Hatakeyama M."/>
            <person name="Paape T."/>
            <person name="Ng C.H."/>
            <person name="Ang C.C."/>
            <person name="Tnah L.H."/>
            <person name="Lee C.T."/>
            <person name="Nishiyama T."/>
            <person name="Sese J."/>
            <person name="O'Brien M.J."/>
            <person name="Copetti D."/>
            <person name="Mohd Noor M.I."/>
            <person name="Ong R.C."/>
            <person name="Putra M."/>
            <person name="Sireger I.Z."/>
            <person name="Indrioko S."/>
            <person name="Kosugi Y."/>
            <person name="Izuno A."/>
            <person name="Isagi Y."/>
            <person name="Lee S.L."/>
            <person name="Shimizu K.K."/>
        </authorList>
    </citation>
    <scope>NUCLEOTIDE SEQUENCE [LARGE SCALE GENOMIC DNA]</scope>
    <source>
        <strain evidence="1">214</strain>
    </source>
</reference>
<dbReference type="GO" id="GO:0051301">
    <property type="term" value="P:cell division"/>
    <property type="evidence" value="ECO:0007669"/>
    <property type="project" value="UniProtKB-KW"/>
</dbReference>
<dbReference type="Proteomes" id="UP001054252">
    <property type="component" value="Unassembled WGS sequence"/>
</dbReference>
<name>A0AAV5LLC7_9ROSI</name>
<protein>
    <submittedName>
        <fullName evidence="1">Uncharacterized protein</fullName>
    </submittedName>
</protein>
<dbReference type="Pfam" id="PF05786">
    <property type="entry name" value="Cnd2"/>
    <property type="match status" value="1"/>
</dbReference>
<dbReference type="GO" id="GO:0005737">
    <property type="term" value="C:cytoplasm"/>
    <property type="evidence" value="ECO:0007669"/>
    <property type="project" value="UniProtKB-SubCell"/>
</dbReference>
<evidence type="ECO:0000313" key="2">
    <source>
        <dbReference type="Proteomes" id="UP001054252"/>
    </source>
</evidence>
<dbReference type="EMBL" id="BPVZ01000125">
    <property type="protein sequence ID" value="GKV37963.1"/>
    <property type="molecule type" value="Genomic_DNA"/>
</dbReference>
<dbReference type="GO" id="GO:0000796">
    <property type="term" value="C:condensin complex"/>
    <property type="evidence" value="ECO:0007669"/>
    <property type="project" value="InterPro"/>
</dbReference>